<accession>A0A6J5VAL7</accession>
<reference evidence="1 2" key="1">
    <citation type="submission" date="2020-05" db="EMBL/GenBank/DDBJ databases">
        <authorList>
            <person name="Campoy J."/>
            <person name="Schneeberger K."/>
            <person name="Spophaly S."/>
        </authorList>
    </citation>
    <scope>NUCLEOTIDE SEQUENCE [LARGE SCALE GENOMIC DNA]</scope>
    <source>
        <strain evidence="1">PruArmRojPasFocal</strain>
    </source>
</reference>
<dbReference type="EMBL" id="CAEKDK010000007">
    <property type="protein sequence ID" value="CAB4286060.1"/>
    <property type="molecule type" value="Genomic_DNA"/>
</dbReference>
<protein>
    <submittedName>
        <fullName evidence="1">Uncharacterized protein</fullName>
    </submittedName>
</protein>
<gene>
    <name evidence="1" type="ORF">CURHAP_LOCUS42619</name>
</gene>
<organism evidence="1 2">
    <name type="scientific">Prunus armeniaca</name>
    <name type="common">Apricot</name>
    <name type="synonym">Armeniaca vulgaris</name>
    <dbReference type="NCBI Taxonomy" id="36596"/>
    <lineage>
        <taxon>Eukaryota</taxon>
        <taxon>Viridiplantae</taxon>
        <taxon>Streptophyta</taxon>
        <taxon>Embryophyta</taxon>
        <taxon>Tracheophyta</taxon>
        <taxon>Spermatophyta</taxon>
        <taxon>Magnoliopsida</taxon>
        <taxon>eudicotyledons</taxon>
        <taxon>Gunneridae</taxon>
        <taxon>Pentapetalae</taxon>
        <taxon>rosids</taxon>
        <taxon>fabids</taxon>
        <taxon>Rosales</taxon>
        <taxon>Rosaceae</taxon>
        <taxon>Amygdaloideae</taxon>
        <taxon>Amygdaleae</taxon>
        <taxon>Prunus</taxon>
    </lineage>
</organism>
<evidence type="ECO:0000313" key="1">
    <source>
        <dbReference type="EMBL" id="CAB4286060.1"/>
    </source>
</evidence>
<proteinExistence type="predicted"/>
<dbReference type="AlphaFoldDB" id="A0A6J5VAL7"/>
<name>A0A6J5VAL7_PRUAR</name>
<evidence type="ECO:0000313" key="2">
    <source>
        <dbReference type="Proteomes" id="UP000507222"/>
    </source>
</evidence>
<dbReference type="Proteomes" id="UP000507222">
    <property type="component" value="Unassembled WGS sequence"/>
</dbReference>
<sequence>MDQDDYPQNIEEFIDIVQPAPPQMKEGGQATIDDIQKINLGIVDSLKPIFVSALLTPQELEEYTKLLQE</sequence>